<reference evidence="2" key="1">
    <citation type="journal article" date="2022" name="Mol. Ecol. Resour.">
        <title>The genomes of chicory, endive, great burdock and yacon provide insights into Asteraceae palaeo-polyploidization history and plant inulin production.</title>
        <authorList>
            <person name="Fan W."/>
            <person name="Wang S."/>
            <person name="Wang H."/>
            <person name="Wang A."/>
            <person name="Jiang F."/>
            <person name="Liu H."/>
            <person name="Zhao H."/>
            <person name="Xu D."/>
            <person name="Zhang Y."/>
        </authorList>
    </citation>
    <scope>NUCLEOTIDE SEQUENCE [LARGE SCALE GENOMIC DNA]</scope>
    <source>
        <strain evidence="2">cv. Yunnan</strain>
    </source>
</reference>
<dbReference type="Proteomes" id="UP001056120">
    <property type="component" value="Linkage Group LG10"/>
</dbReference>
<evidence type="ECO:0000313" key="1">
    <source>
        <dbReference type="EMBL" id="KAI3803826.1"/>
    </source>
</evidence>
<accession>A0ACB9I7U7</accession>
<dbReference type="EMBL" id="CM042027">
    <property type="protein sequence ID" value="KAI3803826.1"/>
    <property type="molecule type" value="Genomic_DNA"/>
</dbReference>
<comment type="caution">
    <text evidence="1">The sequence shown here is derived from an EMBL/GenBank/DDBJ whole genome shotgun (WGS) entry which is preliminary data.</text>
</comment>
<name>A0ACB9I7U7_9ASTR</name>
<protein>
    <submittedName>
        <fullName evidence="1">Uncharacterized protein</fullName>
    </submittedName>
</protein>
<organism evidence="1 2">
    <name type="scientific">Smallanthus sonchifolius</name>
    <dbReference type="NCBI Taxonomy" id="185202"/>
    <lineage>
        <taxon>Eukaryota</taxon>
        <taxon>Viridiplantae</taxon>
        <taxon>Streptophyta</taxon>
        <taxon>Embryophyta</taxon>
        <taxon>Tracheophyta</taxon>
        <taxon>Spermatophyta</taxon>
        <taxon>Magnoliopsida</taxon>
        <taxon>eudicotyledons</taxon>
        <taxon>Gunneridae</taxon>
        <taxon>Pentapetalae</taxon>
        <taxon>asterids</taxon>
        <taxon>campanulids</taxon>
        <taxon>Asterales</taxon>
        <taxon>Asteraceae</taxon>
        <taxon>Asteroideae</taxon>
        <taxon>Heliantheae alliance</taxon>
        <taxon>Millerieae</taxon>
        <taxon>Smallanthus</taxon>
    </lineage>
</organism>
<proteinExistence type="predicted"/>
<gene>
    <name evidence="1" type="ORF">L1987_31988</name>
</gene>
<sequence>MQGEDVSLVRKKFIRPCENGQTELHLSCSSHLTRGQRCVYAMAKDQHGCRLLQKIFDDGNPQHVQVVFDEIIGHVVELMINPFGNYFMQKLLEVCNEEQRMRVLIVITRELREFVQISLNTHGTRVVQKLIETLKTRQQVKLVISAIEPGFLALIKDLNGNHVIQRCLQCLSNEDNKFIFEAAAKFCVEIATHQHGCCVLQRCINHSTGEYREKIVSEISKNGIFLAQDAFGNYAVQYILELQIPSAVSKLTAQFKGNYVYLATQKFSSHVVEKCLAVLDGQIRSTIIRELISATHFEQLIQDPHANYVVQTALRVSEGPLHSSLVNVIEAHKSISRNSLYSKRIFSHKLLRR</sequence>
<reference evidence="1 2" key="2">
    <citation type="journal article" date="2022" name="Mol. Ecol. Resour.">
        <title>The genomes of chicory, endive, great burdock and yacon provide insights into Asteraceae paleo-polyploidization history and plant inulin production.</title>
        <authorList>
            <person name="Fan W."/>
            <person name="Wang S."/>
            <person name="Wang H."/>
            <person name="Wang A."/>
            <person name="Jiang F."/>
            <person name="Liu H."/>
            <person name="Zhao H."/>
            <person name="Xu D."/>
            <person name="Zhang Y."/>
        </authorList>
    </citation>
    <scope>NUCLEOTIDE SEQUENCE [LARGE SCALE GENOMIC DNA]</scope>
    <source>
        <strain evidence="2">cv. Yunnan</strain>
        <tissue evidence="1">Leaves</tissue>
    </source>
</reference>
<evidence type="ECO:0000313" key="2">
    <source>
        <dbReference type="Proteomes" id="UP001056120"/>
    </source>
</evidence>
<keyword evidence="2" id="KW-1185">Reference proteome</keyword>